<evidence type="ECO:0000259" key="2">
    <source>
        <dbReference type="PROSITE" id="PS50042"/>
    </source>
</evidence>
<dbReference type="Pfam" id="PF00027">
    <property type="entry name" value="cNMP_binding"/>
    <property type="match status" value="2"/>
</dbReference>
<organism evidence="3 4">
    <name type="scientific">Cymbomonas tetramitiformis</name>
    <dbReference type="NCBI Taxonomy" id="36881"/>
    <lineage>
        <taxon>Eukaryota</taxon>
        <taxon>Viridiplantae</taxon>
        <taxon>Chlorophyta</taxon>
        <taxon>Pyramimonadophyceae</taxon>
        <taxon>Pyramimonadales</taxon>
        <taxon>Pyramimonadaceae</taxon>
        <taxon>Cymbomonas</taxon>
    </lineage>
</organism>
<dbReference type="AlphaFoldDB" id="A0AAE0EV14"/>
<dbReference type="CDD" id="cd00038">
    <property type="entry name" value="CAP_ED"/>
    <property type="match status" value="2"/>
</dbReference>
<feature type="domain" description="Cyclic nucleotide-binding" evidence="2">
    <location>
        <begin position="100"/>
        <end position="221"/>
    </location>
</feature>
<feature type="domain" description="Cyclic nucleotide-binding" evidence="2">
    <location>
        <begin position="247"/>
        <end position="309"/>
    </location>
</feature>
<keyword evidence="4" id="KW-1185">Reference proteome</keyword>
<evidence type="ECO:0000313" key="3">
    <source>
        <dbReference type="EMBL" id="KAK3241701.1"/>
    </source>
</evidence>
<dbReference type="SUPFAM" id="SSF51206">
    <property type="entry name" value="cAMP-binding domain-like"/>
    <property type="match status" value="2"/>
</dbReference>
<feature type="region of interest" description="Disordered" evidence="1">
    <location>
        <begin position="352"/>
        <end position="420"/>
    </location>
</feature>
<dbReference type="InterPro" id="IPR018490">
    <property type="entry name" value="cNMP-bd_dom_sf"/>
</dbReference>
<protein>
    <recommendedName>
        <fullName evidence="2">Cyclic nucleotide-binding domain-containing protein</fullName>
    </recommendedName>
</protein>
<feature type="region of interest" description="Disordered" evidence="1">
    <location>
        <begin position="432"/>
        <end position="497"/>
    </location>
</feature>
<dbReference type="InterPro" id="IPR014710">
    <property type="entry name" value="RmlC-like_jellyroll"/>
</dbReference>
<dbReference type="InterPro" id="IPR000595">
    <property type="entry name" value="cNMP-bd_dom"/>
</dbReference>
<dbReference type="SMART" id="SM00100">
    <property type="entry name" value="cNMP"/>
    <property type="match status" value="2"/>
</dbReference>
<dbReference type="Proteomes" id="UP001190700">
    <property type="component" value="Unassembled WGS sequence"/>
</dbReference>
<feature type="compositionally biased region" description="Basic and acidic residues" evidence="1">
    <location>
        <begin position="443"/>
        <end position="458"/>
    </location>
</feature>
<accession>A0AAE0EV14</accession>
<dbReference type="PANTHER" id="PTHR23011">
    <property type="entry name" value="CYCLIC NUCLEOTIDE-BINDING DOMAIN CONTAINING PROTEIN"/>
    <property type="match status" value="1"/>
</dbReference>
<dbReference type="PRINTS" id="PR00103">
    <property type="entry name" value="CAMPKINASE"/>
</dbReference>
<dbReference type="PANTHER" id="PTHR23011:SF28">
    <property type="entry name" value="CYCLIC NUCLEOTIDE-BINDING DOMAIN CONTAINING PROTEIN"/>
    <property type="match status" value="1"/>
</dbReference>
<feature type="compositionally biased region" description="Basic residues" evidence="1">
    <location>
        <begin position="469"/>
        <end position="478"/>
    </location>
</feature>
<dbReference type="Gene3D" id="2.60.120.10">
    <property type="entry name" value="Jelly Rolls"/>
    <property type="match status" value="2"/>
</dbReference>
<sequence>MSNDSNDTSPALGANEMWRRSTIFAVAAVAEKWKLSAQGRKNIGPLAGKIEFERKVRIYKQEKPHKIMKTLKDIVAKKPKERTAEDVLELCALTQLISTYFSKHSVAAKKIVCQTIRLVEYRAGNVICRQGEKGDAFHIIMSGSVEVLIKDTDSGDPIVVSTLQKGQTFGDMALQANAPRSATCRAKSALELLTVDKETFLAVAVRQGGLFEAQTVKFFRNNVKAFQSIEESDLRALCKYAGRVKFNENFVFNLDKGELVFIIISGEVSLRHQHPDKSFKELTSLTSGAVFGQSGIIKEIQYGWRAVTVTPCELYQINSKHVADLKNKAGVLMTLQSEAEFMAMYFSGRHGLSAPQAPKDPTQGNEERKAPLKRGATSVGRSSIMGHTALRGEDSSSTVGSKHGAGSRHYGSPEPDSSLHRTHSVAVMTTSDGHMELPSISPPERKSSRAKRSLETRSAKATHLPAIHTGKHSLPRRRPNTEEDEFTNDIADKTDHP</sequence>
<dbReference type="EMBL" id="LGRX02033332">
    <property type="protein sequence ID" value="KAK3241701.1"/>
    <property type="molecule type" value="Genomic_DNA"/>
</dbReference>
<reference evidence="3 4" key="1">
    <citation type="journal article" date="2015" name="Genome Biol. Evol.">
        <title>Comparative Genomics of a Bacterivorous Green Alga Reveals Evolutionary Causalities and Consequences of Phago-Mixotrophic Mode of Nutrition.</title>
        <authorList>
            <person name="Burns J.A."/>
            <person name="Paasch A."/>
            <person name="Narechania A."/>
            <person name="Kim E."/>
        </authorList>
    </citation>
    <scope>NUCLEOTIDE SEQUENCE [LARGE SCALE GENOMIC DNA]</scope>
    <source>
        <strain evidence="3 4">PLY_AMNH</strain>
    </source>
</reference>
<dbReference type="PROSITE" id="PS50042">
    <property type="entry name" value="CNMP_BINDING_3"/>
    <property type="match status" value="2"/>
</dbReference>
<proteinExistence type="predicted"/>
<gene>
    <name evidence="3" type="ORF">CYMTET_48561</name>
</gene>
<name>A0AAE0EV14_9CHLO</name>
<evidence type="ECO:0000313" key="4">
    <source>
        <dbReference type="Proteomes" id="UP001190700"/>
    </source>
</evidence>
<comment type="caution">
    <text evidence="3">The sequence shown here is derived from an EMBL/GenBank/DDBJ whole genome shotgun (WGS) entry which is preliminary data.</text>
</comment>
<evidence type="ECO:0000256" key="1">
    <source>
        <dbReference type="SAM" id="MobiDB-lite"/>
    </source>
</evidence>